<evidence type="ECO:0000313" key="2">
    <source>
        <dbReference type="Proteomes" id="UP000659124"/>
    </source>
</evidence>
<evidence type="ECO:0000313" key="1">
    <source>
        <dbReference type="EMBL" id="MBC9930120.1"/>
    </source>
</evidence>
<sequence length="52" mass="5869">MKDKKLTPKQAVAILANEGITVSEEDAEKILELIYYLAEISIKQVLNSDEFD</sequence>
<protein>
    <recommendedName>
        <fullName evidence="3">PTS sugar transporter subunit IIBC</fullName>
    </recommendedName>
</protein>
<name>A0ABR7TJF2_9BACT</name>
<comment type="caution">
    <text evidence="1">The sequence shown here is derived from an EMBL/GenBank/DDBJ whole genome shotgun (WGS) entry which is preliminary data.</text>
</comment>
<accession>A0ABR7TJF2</accession>
<organism evidence="1 2">
    <name type="scientific">Chitinophaga qingshengii</name>
    <dbReference type="NCBI Taxonomy" id="1569794"/>
    <lineage>
        <taxon>Bacteria</taxon>
        <taxon>Pseudomonadati</taxon>
        <taxon>Bacteroidota</taxon>
        <taxon>Chitinophagia</taxon>
        <taxon>Chitinophagales</taxon>
        <taxon>Chitinophagaceae</taxon>
        <taxon>Chitinophaga</taxon>
    </lineage>
</organism>
<gene>
    <name evidence="1" type="ORF">ICL07_07010</name>
</gene>
<keyword evidence="2" id="KW-1185">Reference proteome</keyword>
<evidence type="ECO:0008006" key="3">
    <source>
        <dbReference type="Google" id="ProtNLM"/>
    </source>
</evidence>
<reference evidence="1 2" key="1">
    <citation type="submission" date="2020-09" db="EMBL/GenBank/DDBJ databases">
        <title>Genome sequences of type strains of Chitinophaga qingshengii and Chitinophaga varians.</title>
        <authorList>
            <person name="Kittiwongwattana C."/>
        </authorList>
    </citation>
    <scope>NUCLEOTIDE SEQUENCE [LARGE SCALE GENOMIC DNA]</scope>
    <source>
        <strain evidence="1 2">JCM 30026</strain>
    </source>
</reference>
<dbReference type="RefSeq" id="WP_188087205.1">
    <property type="nucleotide sequence ID" value="NZ_JACVFC010000001.1"/>
</dbReference>
<proteinExistence type="predicted"/>
<dbReference type="EMBL" id="JACVFC010000001">
    <property type="protein sequence ID" value="MBC9930120.1"/>
    <property type="molecule type" value="Genomic_DNA"/>
</dbReference>
<dbReference type="Proteomes" id="UP000659124">
    <property type="component" value="Unassembled WGS sequence"/>
</dbReference>